<dbReference type="InterPro" id="IPR016024">
    <property type="entry name" value="ARM-type_fold"/>
</dbReference>
<dbReference type="Gene3D" id="1.25.10.10">
    <property type="entry name" value="Leucine-rich Repeat Variant"/>
    <property type="match status" value="1"/>
</dbReference>
<dbReference type="SUPFAM" id="SSF48371">
    <property type="entry name" value="ARM repeat"/>
    <property type="match status" value="1"/>
</dbReference>
<sequence length="504" mass="57030">MSNENTETVIKTLNPYLSTLADTSTRDRPVKRRAIEAVKKETLQITTWTNAETAACELLAHLIDSLLVCTQSAIESVREQTVGILDSLIEKCQKGGIDSSVVEKLFTQTLTRLKGEPTEEIRAAWMDLCVTLTRKLNDLKISVTESELMMDIVHAATDDAFAEVVKRAAKLIIVYAQTQCKATDYACERMVRLTIPLLVHKHTAVRVLGIKSVEAVLLASAKGLHLLFEYEQVLDRQPIVPALIYDHSPLVRDHLFKALANLLCQWDPRDRYQYGERILPIILSGLFDELPSVQVTCKSSLNQVAQSCTRDLFEADIIHEVPTDDKLSETIGLKQLVHVCFDKSLVHLLEASTDFITVRQMTALDTLRLFLEYAQMNDLVKNIKKIMHYLMVVYINNNDQQQVREKVFKIIDLLASQLPTADIYLDVLLSRLEQKYLITETNGFPAAQTVSVVMVFLKQFMSASELPVSSERVLKVIEKPYLKLFVEDQPETAQHMKDIQTLLA</sequence>
<accession>A0ABP9YHF9</accession>
<evidence type="ECO:0000313" key="3">
    <source>
        <dbReference type="Proteomes" id="UP001476247"/>
    </source>
</evidence>
<dbReference type="Pfam" id="PF25757">
    <property type="entry name" value="TPR_DNAAF5"/>
    <property type="match status" value="1"/>
</dbReference>
<dbReference type="InterPro" id="IPR011989">
    <property type="entry name" value="ARM-like"/>
</dbReference>
<name>A0ABP9YHF9_9FUNG</name>
<dbReference type="Proteomes" id="UP001476247">
    <property type="component" value="Unassembled WGS sequence"/>
</dbReference>
<dbReference type="PANTHER" id="PTHR16216:SF2">
    <property type="entry name" value="DYNEIN AXONEMAL ASSEMBLY FACTOR 5"/>
    <property type="match status" value="1"/>
</dbReference>
<gene>
    <name evidence="2" type="ORF">HPULCUR_011226</name>
</gene>
<protein>
    <recommendedName>
        <fullName evidence="1">Dynein axonemal assembly factor 5 TPR repeats domain-containing protein</fullName>
    </recommendedName>
</protein>
<dbReference type="InterPro" id="IPR057978">
    <property type="entry name" value="TPR_DAAF5"/>
</dbReference>
<reference evidence="2 3" key="1">
    <citation type="submission" date="2024-04" db="EMBL/GenBank/DDBJ databases">
        <title>genome sequences of Mucor flavus KT1a and Helicostylum pulchrum KT1b strains isolation_sourced from the surface of a dry-aged beef.</title>
        <authorList>
            <person name="Toyotome T."/>
            <person name="Hosono M."/>
            <person name="Torimaru M."/>
            <person name="Fukuda K."/>
            <person name="Mikami N."/>
        </authorList>
    </citation>
    <scope>NUCLEOTIDE SEQUENCE [LARGE SCALE GENOMIC DNA]</scope>
    <source>
        <strain evidence="2 3">KT1b</strain>
    </source>
</reference>
<feature type="domain" description="Dynein axonemal assembly factor 5 TPR repeats" evidence="1">
    <location>
        <begin position="26"/>
        <end position="306"/>
    </location>
</feature>
<organism evidence="2 3">
    <name type="scientific">Helicostylum pulchrum</name>
    <dbReference type="NCBI Taxonomy" id="562976"/>
    <lineage>
        <taxon>Eukaryota</taxon>
        <taxon>Fungi</taxon>
        <taxon>Fungi incertae sedis</taxon>
        <taxon>Mucoromycota</taxon>
        <taxon>Mucoromycotina</taxon>
        <taxon>Mucoromycetes</taxon>
        <taxon>Mucorales</taxon>
        <taxon>Mucorineae</taxon>
        <taxon>Mucoraceae</taxon>
        <taxon>Helicostylum</taxon>
    </lineage>
</organism>
<evidence type="ECO:0000259" key="1">
    <source>
        <dbReference type="Pfam" id="PF25757"/>
    </source>
</evidence>
<proteinExistence type="predicted"/>
<keyword evidence="3" id="KW-1185">Reference proteome</keyword>
<dbReference type="EMBL" id="BAABUJ010000050">
    <property type="protein sequence ID" value="GAA5805702.1"/>
    <property type="molecule type" value="Genomic_DNA"/>
</dbReference>
<dbReference type="InterPro" id="IPR052623">
    <property type="entry name" value="DAAF5"/>
</dbReference>
<comment type="caution">
    <text evidence="2">The sequence shown here is derived from an EMBL/GenBank/DDBJ whole genome shotgun (WGS) entry which is preliminary data.</text>
</comment>
<evidence type="ECO:0000313" key="2">
    <source>
        <dbReference type="EMBL" id="GAA5805702.1"/>
    </source>
</evidence>
<dbReference type="PANTHER" id="PTHR16216">
    <property type="entry name" value="DYNEIN ASSEMBLY FACTOR 5, AXONEMAL"/>
    <property type="match status" value="1"/>
</dbReference>